<accession>A0A561R9B7</accession>
<proteinExistence type="predicted"/>
<dbReference type="NCBIfam" id="TIGR03292">
    <property type="entry name" value="PhnH_redo"/>
    <property type="match status" value="1"/>
</dbReference>
<evidence type="ECO:0000313" key="2">
    <source>
        <dbReference type="Proteomes" id="UP000320653"/>
    </source>
</evidence>
<dbReference type="Proteomes" id="UP000320653">
    <property type="component" value="Unassembled WGS sequence"/>
</dbReference>
<comment type="caution">
    <text evidence="1">The sequence shown here is derived from an EMBL/GenBank/DDBJ whole genome shotgun (WGS) entry which is preliminary data.</text>
</comment>
<dbReference type="OrthoDB" id="7947094at2"/>
<dbReference type="InterPro" id="IPR038058">
    <property type="entry name" value="PhnH-like_sp"/>
</dbReference>
<dbReference type="AlphaFoldDB" id="A0A561R9B7"/>
<dbReference type="RefSeq" id="WP_145633349.1">
    <property type="nucleotide sequence ID" value="NZ_VIWP01000001.1"/>
</dbReference>
<organism evidence="1 2">
    <name type="scientific">Neorhizobium alkalisoli</name>
    <dbReference type="NCBI Taxonomy" id="528178"/>
    <lineage>
        <taxon>Bacteria</taxon>
        <taxon>Pseudomonadati</taxon>
        <taxon>Pseudomonadota</taxon>
        <taxon>Alphaproteobacteria</taxon>
        <taxon>Hyphomicrobiales</taxon>
        <taxon>Rhizobiaceae</taxon>
        <taxon>Rhizobium/Agrobacterium group</taxon>
        <taxon>Neorhizobium</taxon>
    </lineage>
</organism>
<keyword evidence="2" id="KW-1185">Reference proteome</keyword>
<gene>
    <name evidence="1" type="ORF">FHW37_1011031</name>
</gene>
<dbReference type="EMBL" id="VIWP01000001">
    <property type="protein sequence ID" value="TWF59225.1"/>
    <property type="molecule type" value="Genomic_DNA"/>
</dbReference>
<sequence>MSLSILPTADDSRTNAIFEELIWALSRPGLLRTMPAGGFTAIAESLLDRECTFHVLGDRVLDGESAGDLERDLAATGARRADLAQADYVFAALRSAQAVDDLSRLRIGTLAYPDEAATVFTPANFGTGQQLRLSGPGIRDSVTITVGGIDASFWQMRAKAIRYPLGFDLYLVDGDDVVGIPRSTKVEVL</sequence>
<dbReference type="GO" id="GO:0019634">
    <property type="term" value="P:organic phosphonate metabolic process"/>
    <property type="evidence" value="ECO:0007669"/>
    <property type="project" value="InterPro"/>
</dbReference>
<dbReference type="Gene3D" id="3.40.50.11310">
    <property type="entry name" value="Bacterial phosphonate metabolism protein PhnH"/>
    <property type="match status" value="1"/>
</dbReference>
<dbReference type="SUPFAM" id="SSF159709">
    <property type="entry name" value="PhnH-like"/>
    <property type="match status" value="1"/>
</dbReference>
<dbReference type="InterPro" id="IPR008772">
    <property type="entry name" value="Phosphonate_metab_PhnH"/>
</dbReference>
<dbReference type="Pfam" id="PF05845">
    <property type="entry name" value="PhnH"/>
    <property type="match status" value="1"/>
</dbReference>
<name>A0A561R9B7_9HYPH</name>
<reference evidence="1 2" key="1">
    <citation type="submission" date="2019-06" db="EMBL/GenBank/DDBJ databases">
        <title>Sorghum-associated microbial communities from plants grown in Nebraska, USA.</title>
        <authorList>
            <person name="Schachtman D."/>
        </authorList>
    </citation>
    <scope>NUCLEOTIDE SEQUENCE [LARGE SCALE GENOMIC DNA]</scope>
    <source>
        <strain evidence="1 2">1225</strain>
    </source>
</reference>
<protein>
    <submittedName>
        <fullName evidence="1">Alpha-D-ribose 1-methylphosphonate 5-triphosphate synthase subunit PhnH</fullName>
    </submittedName>
</protein>
<evidence type="ECO:0000313" key="1">
    <source>
        <dbReference type="EMBL" id="TWF59225.1"/>
    </source>
</evidence>